<dbReference type="AlphaFoldDB" id="A0A0M3JCT0"/>
<feature type="transmembrane region" description="Helical" evidence="5">
    <location>
        <begin position="125"/>
        <end position="149"/>
    </location>
</feature>
<dbReference type="InterPro" id="IPR004752">
    <property type="entry name" value="AmpG_permease/AT-1"/>
</dbReference>
<proteinExistence type="predicted"/>
<protein>
    <submittedName>
        <fullName evidence="6">Acetyl-coenzyme A transporter 1 (inferred by orthology to a human protein)</fullName>
    </submittedName>
</protein>
<keyword evidence="2 5" id="KW-0812">Transmembrane</keyword>
<dbReference type="PANTHER" id="PTHR12778:SF9">
    <property type="entry name" value="ACETYL-COENZYME A TRANSPORTER 1"/>
    <property type="match status" value="1"/>
</dbReference>
<evidence type="ECO:0000256" key="3">
    <source>
        <dbReference type="ARBA" id="ARBA00022989"/>
    </source>
</evidence>
<dbReference type="InterPro" id="IPR024371">
    <property type="entry name" value="AcetylCoA_trans_1-like"/>
</dbReference>
<organism evidence="6">
    <name type="scientific">Anisakis simplex</name>
    <name type="common">Herring worm</name>
    <dbReference type="NCBI Taxonomy" id="6269"/>
    <lineage>
        <taxon>Eukaryota</taxon>
        <taxon>Metazoa</taxon>
        <taxon>Ecdysozoa</taxon>
        <taxon>Nematoda</taxon>
        <taxon>Chromadorea</taxon>
        <taxon>Rhabditida</taxon>
        <taxon>Spirurina</taxon>
        <taxon>Ascaridomorpha</taxon>
        <taxon>Ascaridoidea</taxon>
        <taxon>Anisakidae</taxon>
        <taxon>Anisakis</taxon>
        <taxon>Anisakis simplex complex</taxon>
    </lineage>
</organism>
<dbReference type="PANTHER" id="PTHR12778">
    <property type="entry name" value="SOLUTE CARRIER FAMILY 33 ACETYL-COA TRANSPORTER -RELATED"/>
    <property type="match status" value="1"/>
</dbReference>
<evidence type="ECO:0000256" key="5">
    <source>
        <dbReference type="SAM" id="Phobius"/>
    </source>
</evidence>
<feature type="transmembrane region" description="Helical" evidence="5">
    <location>
        <begin position="20"/>
        <end position="42"/>
    </location>
</feature>
<name>A0A0M3JCT0_ANISI</name>
<dbReference type="GO" id="GO:0016020">
    <property type="term" value="C:membrane"/>
    <property type="evidence" value="ECO:0007669"/>
    <property type="project" value="UniProtKB-SubCell"/>
</dbReference>
<keyword evidence="4 5" id="KW-0472">Membrane</keyword>
<dbReference type="WBParaSite" id="ASIM_0000541301-mRNA-1">
    <property type="protein sequence ID" value="ASIM_0000541301-mRNA-1"/>
    <property type="gene ID" value="ASIM_0000541301"/>
</dbReference>
<evidence type="ECO:0000256" key="2">
    <source>
        <dbReference type="ARBA" id="ARBA00022692"/>
    </source>
</evidence>
<evidence type="ECO:0000256" key="1">
    <source>
        <dbReference type="ARBA" id="ARBA00004141"/>
    </source>
</evidence>
<evidence type="ECO:0000313" key="6">
    <source>
        <dbReference type="WBParaSite" id="ASIM_0000541301-mRNA-1"/>
    </source>
</evidence>
<accession>A0A0M3JCT0</accession>
<evidence type="ECO:0000256" key="4">
    <source>
        <dbReference type="ARBA" id="ARBA00023136"/>
    </source>
</evidence>
<keyword evidence="3 5" id="KW-1133">Transmembrane helix</keyword>
<dbReference type="Pfam" id="PF13000">
    <property type="entry name" value="Acatn"/>
    <property type="match status" value="1"/>
</dbReference>
<comment type="subcellular location">
    <subcellularLocation>
        <location evidence="1">Membrane</location>
        <topology evidence="1">Multi-pass membrane protein</topology>
    </subcellularLocation>
</comment>
<sequence>LGIVDTYVVLWRIIRLKPMIWMLFVLLTGKFAFAATDGITSLKLIGMGMPKDKLSSMAVFLTPLQVLLPWMIGKYTAGPRPLNVFLLAYPYRIFMGGVFAALLWWTPSFRLPDGDFPVTLYAIWVIAYCFHQVIIIIVIAIVIIIIACLM</sequence>
<feature type="transmembrane region" description="Helical" evidence="5">
    <location>
        <begin position="54"/>
        <end position="72"/>
    </location>
</feature>
<feature type="transmembrane region" description="Helical" evidence="5">
    <location>
        <begin position="84"/>
        <end position="105"/>
    </location>
</feature>
<reference evidence="6" key="1">
    <citation type="submission" date="2017-02" db="UniProtKB">
        <authorList>
            <consortium name="WormBaseParasite"/>
        </authorList>
    </citation>
    <scope>IDENTIFICATION</scope>
</reference>
<dbReference type="GO" id="GO:0008521">
    <property type="term" value="F:acetyl-CoA transmembrane transporter activity"/>
    <property type="evidence" value="ECO:0007669"/>
    <property type="project" value="InterPro"/>
</dbReference>
<dbReference type="GO" id="GO:0035348">
    <property type="term" value="P:acetyl-CoA transmembrane transport"/>
    <property type="evidence" value="ECO:0007669"/>
    <property type="project" value="InterPro"/>
</dbReference>